<gene>
    <name evidence="8" type="ORF">GCM10010361_18290</name>
</gene>
<dbReference type="SMART" id="SM00382">
    <property type="entry name" value="AAA"/>
    <property type="match status" value="2"/>
</dbReference>
<evidence type="ECO:0000256" key="4">
    <source>
        <dbReference type="ARBA" id="ARBA00022840"/>
    </source>
</evidence>
<keyword evidence="3" id="KW-0547">Nucleotide-binding</keyword>
<evidence type="ECO:0000313" key="8">
    <source>
        <dbReference type="EMBL" id="GAA0454551.1"/>
    </source>
</evidence>
<dbReference type="EC" id="2.7.1.176" evidence="2"/>
<organism evidence="8 9">
    <name type="scientific">Streptomyces olivaceiscleroticus</name>
    <dbReference type="NCBI Taxonomy" id="68245"/>
    <lineage>
        <taxon>Bacteria</taxon>
        <taxon>Bacillati</taxon>
        <taxon>Actinomycetota</taxon>
        <taxon>Actinomycetes</taxon>
        <taxon>Kitasatosporales</taxon>
        <taxon>Streptomycetaceae</taxon>
        <taxon>Streptomyces</taxon>
    </lineage>
</organism>
<evidence type="ECO:0000256" key="5">
    <source>
        <dbReference type="ARBA" id="ARBA00032897"/>
    </source>
</evidence>
<dbReference type="SUPFAM" id="SSF52540">
    <property type="entry name" value="P-loop containing nucleoside triphosphate hydrolases"/>
    <property type="match status" value="2"/>
</dbReference>
<dbReference type="Gene3D" id="3.40.50.300">
    <property type="entry name" value="P-loop containing nucleotide triphosphate hydrolases"/>
    <property type="match status" value="2"/>
</dbReference>
<evidence type="ECO:0000256" key="2">
    <source>
        <dbReference type="ARBA" id="ARBA00011963"/>
    </source>
</evidence>
<dbReference type="InterPro" id="IPR027417">
    <property type="entry name" value="P-loop_NTPase"/>
</dbReference>
<comment type="caution">
    <text evidence="8">The sequence shown here is derived from an EMBL/GenBank/DDBJ whole genome shotgun (WGS) entry which is preliminary data.</text>
</comment>
<accession>A0ABN0ZPB0</accession>
<name>A0ABN0ZPB0_9ACTN</name>
<dbReference type="Pfam" id="PF06414">
    <property type="entry name" value="Zeta_toxin"/>
    <property type="match status" value="2"/>
</dbReference>
<sequence>MGEAEVTAAALSEEENHRVLRQVILPGWTAHAVRQQHPVTVFVAGQPGSGKTHIADLVHAALNRRGGAVRIGSDLYKAAHRRYAELLAEDVRTAGVKVRPDTRRWQAAVEAHVRTHSLDAVVETALADAEEFRSSAAAYRQAGARIEVVALATAEALSQLGTLSRFLTDALAGGGRYVSWENHDRCARQLLPTLAVIEAEQLADRITVVRRDGTALYDNELIGGVWRRKPAARAAVTVERARPWNAPQTQTFRRELARTDQRLHRELLSEDRRLAVQRDVERAAALAEPVRRIAQPIAQPPGVTYHRLSAEEHRWIFDELIVPSYLSGITAQDAPRVIYVMGQPGAGKTRAARLILRTLRGGPAHLVGDDFKAAHPDYHQLLQDNPRGAGAAIRADYRAWQTRAESYVRERRGDALIEIAPGDAQQFLDSALPFRAAGYRVELVVLAVRAADSRQGTAARYAQVVRLGVPGRFTTASGHDRCFLAVVDAVQAAEQLGVADAVVVMRRDGTAAWRNERRPDGSMARPAGAALALVAERQRPYSESEARRFLAQQRTLRQALPQYRAELEQITALARPLLPEQLRPRRLTAAPPVAALPLPARQAAGYGSVSSFQCAA</sequence>
<evidence type="ECO:0000256" key="3">
    <source>
        <dbReference type="ARBA" id="ARBA00022741"/>
    </source>
</evidence>
<feature type="domain" description="AAA+ ATPase" evidence="7">
    <location>
        <begin position="37"/>
        <end position="213"/>
    </location>
</feature>
<comment type="similarity">
    <text evidence="1">Belongs to the zeta toxin family.</text>
</comment>
<evidence type="ECO:0000259" key="7">
    <source>
        <dbReference type="SMART" id="SM00382"/>
    </source>
</evidence>
<reference evidence="8 9" key="1">
    <citation type="journal article" date="2019" name="Int. J. Syst. Evol. Microbiol.">
        <title>The Global Catalogue of Microorganisms (GCM) 10K type strain sequencing project: providing services to taxonomists for standard genome sequencing and annotation.</title>
        <authorList>
            <consortium name="The Broad Institute Genomics Platform"/>
            <consortium name="The Broad Institute Genome Sequencing Center for Infectious Disease"/>
            <person name="Wu L."/>
            <person name="Ma J."/>
        </authorList>
    </citation>
    <scope>NUCLEOTIDE SEQUENCE [LARGE SCALE GENOMIC DNA]</scope>
    <source>
        <strain evidence="8 9">JCM 4805</strain>
    </source>
</reference>
<feature type="domain" description="AAA+ ATPase" evidence="7">
    <location>
        <begin position="334"/>
        <end position="509"/>
    </location>
</feature>
<evidence type="ECO:0000256" key="1">
    <source>
        <dbReference type="ARBA" id="ARBA00009104"/>
    </source>
</evidence>
<dbReference type="Proteomes" id="UP001500909">
    <property type="component" value="Unassembled WGS sequence"/>
</dbReference>
<protein>
    <recommendedName>
        <fullName evidence="5">UDP-N-acetylglucosamine kinase</fullName>
        <ecNumber evidence="2">2.7.1.176</ecNumber>
    </recommendedName>
    <alternativeName>
        <fullName evidence="5">UDP-N-acetylglucosamine kinase</fullName>
    </alternativeName>
</protein>
<proteinExistence type="inferred from homology"/>
<evidence type="ECO:0000256" key="6">
    <source>
        <dbReference type="ARBA" id="ARBA00048178"/>
    </source>
</evidence>
<dbReference type="InterPro" id="IPR003593">
    <property type="entry name" value="AAA+_ATPase"/>
</dbReference>
<keyword evidence="9" id="KW-1185">Reference proteome</keyword>
<evidence type="ECO:0000313" key="9">
    <source>
        <dbReference type="Proteomes" id="UP001500909"/>
    </source>
</evidence>
<dbReference type="InterPro" id="IPR010488">
    <property type="entry name" value="Zeta_toxin_domain"/>
</dbReference>
<keyword evidence="4" id="KW-0067">ATP-binding</keyword>
<comment type="catalytic activity">
    <reaction evidence="6">
        <text>UDP-N-acetyl-alpha-D-glucosamine + ATP = UDP-N-acetyl-alpha-D-glucosamine 3'-phosphate + ADP + H(+)</text>
        <dbReference type="Rhea" id="RHEA:32671"/>
        <dbReference type="ChEBI" id="CHEBI:15378"/>
        <dbReference type="ChEBI" id="CHEBI:30616"/>
        <dbReference type="ChEBI" id="CHEBI:57705"/>
        <dbReference type="ChEBI" id="CHEBI:64353"/>
        <dbReference type="ChEBI" id="CHEBI:456216"/>
        <dbReference type="EC" id="2.7.1.176"/>
    </reaction>
</comment>
<dbReference type="EMBL" id="BAAABY010000011">
    <property type="protein sequence ID" value="GAA0454551.1"/>
    <property type="molecule type" value="Genomic_DNA"/>
</dbReference>